<reference evidence="2" key="1">
    <citation type="submission" date="2015-01" db="EMBL/GenBank/DDBJ databases">
        <authorList>
            <person name="Manzoor Shahid"/>
            <person name="Zubair Saima"/>
        </authorList>
    </citation>
    <scope>NUCLEOTIDE SEQUENCE [LARGE SCALE GENOMIC DNA]</scope>
    <source>
        <strain evidence="2">Sp3</strain>
    </source>
</reference>
<name>A0A0B7ML10_9FIRM</name>
<keyword evidence="2" id="KW-1185">Reference proteome</keyword>
<dbReference type="Proteomes" id="UP000046155">
    <property type="component" value="Unassembled WGS sequence"/>
</dbReference>
<evidence type="ECO:0000313" key="1">
    <source>
        <dbReference type="EMBL" id="CEO88651.1"/>
    </source>
</evidence>
<dbReference type="AlphaFoldDB" id="A0A0B7ML10"/>
<protein>
    <submittedName>
        <fullName evidence="1">Uncharacterized protein</fullName>
    </submittedName>
</protein>
<organism evidence="1 2">
    <name type="scientific">Syntrophaceticus schinkii</name>
    <dbReference type="NCBI Taxonomy" id="499207"/>
    <lineage>
        <taxon>Bacteria</taxon>
        <taxon>Bacillati</taxon>
        <taxon>Bacillota</taxon>
        <taxon>Clostridia</taxon>
        <taxon>Thermoanaerobacterales</taxon>
        <taxon>Thermoanaerobacterales Family III. Incertae Sedis</taxon>
        <taxon>Syntrophaceticus</taxon>
    </lineage>
</organism>
<sequence length="76" mass="9489">MESIIKSIKHNNIFYTLFIEGFNPYIEFMKNNNIIYPKEISSPCELCEFLFKDDWFMRELYEKDFYWIFINIRIIQ</sequence>
<gene>
    <name evidence="1" type="ORF">SSCH_2290003</name>
</gene>
<proteinExistence type="predicted"/>
<evidence type="ECO:0000313" key="2">
    <source>
        <dbReference type="Proteomes" id="UP000046155"/>
    </source>
</evidence>
<dbReference type="EMBL" id="CDRZ01000145">
    <property type="protein sequence ID" value="CEO88651.1"/>
    <property type="molecule type" value="Genomic_DNA"/>
</dbReference>
<accession>A0A0B7ML10</accession>